<evidence type="ECO:0000313" key="7">
    <source>
        <dbReference type="Proteomes" id="UP000827092"/>
    </source>
</evidence>
<dbReference type="Pfam" id="PF00628">
    <property type="entry name" value="PHD"/>
    <property type="match status" value="1"/>
</dbReference>
<dbReference type="Proteomes" id="UP000827092">
    <property type="component" value="Unassembled WGS sequence"/>
</dbReference>
<dbReference type="SUPFAM" id="SSF57903">
    <property type="entry name" value="FYVE/PHD zinc finger"/>
    <property type="match status" value="1"/>
</dbReference>
<evidence type="ECO:0000256" key="1">
    <source>
        <dbReference type="ARBA" id="ARBA00022723"/>
    </source>
</evidence>
<accession>A0AAV6TS43</accession>
<evidence type="ECO:0000256" key="4">
    <source>
        <dbReference type="PROSITE-ProRule" id="PRU00146"/>
    </source>
</evidence>
<dbReference type="InterPro" id="IPR011011">
    <property type="entry name" value="Znf_FYVE_PHD"/>
</dbReference>
<gene>
    <name evidence="6" type="ORF">JTE90_014292</name>
</gene>
<dbReference type="GO" id="GO:0008270">
    <property type="term" value="F:zinc ion binding"/>
    <property type="evidence" value="ECO:0007669"/>
    <property type="project" value="UniProtKB-KW"/>
</dbReference>
<evidence type="ECO:0000313" key="6">
    <source>
        <dbReference type="EMBL" id="KAG8174730.1"/>
    </source>
</evidence>
<proteinExistence type="predicted"/>
<dbReference type="EMBL" id="JAFNEN010001162">
    <property type="protein sequence ID" value="KAG8174730.1"/>
    <property type="molecule type" value="Genomic_DNA"/>
</dbReference>
<evidence type="ECO:0000256" key="3">
    <source>
        <dbReference type="ARBA" id="ARBA00022833"/>
    </source>
</evidence>
<dbReference type="InterPro" id="IPR001965">
    <property type="entry name" value="Znf_PHD"/>
</dbReference>
<keyword evidence="7" id="KW-1185">Reference proteome</keyword>
<evidence type="ECO:0000256" key="2">
    <source>
        <dbReference type="ARBA" id="ARBA00022771"/>
    </source>
</evidence>
<reference evidence="6 7" key="1">
    <citation type="journal article" date="2022" name="Nat. Ecol. Evol.">
        <title>A masculinizing supergene underlies an exaggerated male reproductive morph in a spider.</title>
        <authorList>
            <person name="Hendrickx F."/>
            <person name="De Corte Z."/>
            <person name="Sonet G."/>
            <person name="Van Belleghem S.M."/>
            <person name="Kostlbacher S."/>
            <person name="Vangestel C."/>
        </authorList>
    </citation>
    <scope>NUCLEOTIDE SEQUENCE [LARGE SCALE GENOMIC DNA]</scope>
    <source>
        <strain evidence="6">W744_W776</strain>
    </source>
</reference>
<protein>
    <recommendedName>
        <fullName evidence="5">PHD-type domain-containing protein</fullName>
    </recommendedName>
</protein>
<comment type="caution">
    <text evidence="6">The sequence shown here is derived from an EMBL/GenBank/DDBJ whole genome shotgun (WGS) entry which is preliminary data.</text>
</comment>
<keyword evidence="2 4" id="KW-0863">Zinc-finger</keyword>
<dbReference type="InterPro" id="IPR019787">
    <property type="entry name" value="Znf_PHD-finger"/>
</dbReference>
<evidence type="ECO:0000259" key="5">
    <source>
        <dbReference type="PROSITE" id="PS50016"/>
    </source>
</evidence>
<dbReference type="SMART" id="SM00249">
    <property type="entry name" value="PHD"/>
    <property type="match status" value="1"/>
</dbReference>
<feature type="domain" description="PHD-type" evidence="5">
    <location>
        <begin position="88"/>
        <end position="137"/>
    </location>
</feature>
<sequence>MFNKPLPFLYRTLEDKELMLLECFVSKERAATARLRAIEEEEVNVLPQTVSSKVTDKQVDINLIKQYFSADAWQVVEQVLECKLKDPKWTCGICCHDLASHKSVGCDGCLEWYHLPCLKINTIPKRKYWMCPKCNSV</sequence>
<dbReference type="InterPro" id="IPR013083">
    <property type="entry name" value="Znf_RING/FYVE/PHD"/>
</dbReference>
<dbReference type="InterPro" id="IPR019786">
    <property type="entry name" value="Zinc_finger_PHD-type_CS"/>
</dbReference>
<dbReference type="Gene3D" id="3.30.40.10">
    <property type="entry name" value="Zinc/RING finger domain, C3HC4 (zinc finger)"/>
    <property type="match status" value="1"/>
</dbReference>
<keyword evidence="3" id="KW-0862">Zinc</keyword>
<organism evidence="6 7">
    <name type="scientific">Oedothorax gibbosus</name>
    <dbReference type="NCBI Taxonomy" id="931172"/>
    <lineage>
        <taxon>Eukaryota</taxon>
        <taxon>Metazoa</taxon>
        <taxon>Ecdysozoa</taxon>
        <taxon>Arthropoda</taxon>
        <taxon>Chelicerata</taxon>
        <taxon>Arachnida</taxon>
        <taxon>Araneae</taxon>
        <taxon>Araneomorphae</taxon>
        <taxon>Entelegynae</taxon>
        <taxon>Araneoidea</taxon>
        <taxon>Linyphiidae</taxon>
        <taxon>Erigoninae</taxon>
        <taxon>Oedothorax</taxon>
    </lineage>
</organism>
<name>A0AAV6TS43_9ARAC</name>
<keyword evidence="1" id="KW-0479">Metal-binding</keyword>
<dbReference type="AlphaFoldDB" id="A0AAV6TS43"/>
<dbReference type="PROSITE" id="PS50016">
    <property type="entry name" value="ZF_PHD_2"/>
    <property type="match status" value="1"/>
</dbReference>
<dbReference type="PROSITE" id="PS01359">
    <property type="entry name" value="ZF_PHD_1"/>
    <property type="match status" value="1"/>
</dbReference>